<name>A0A382FSZ4_9ZZZZ</name>
<dbReference type="GO" id="GO:0016874">
    <property type="term" value="F:ligase activity"/>
    <property type="evidence" value="ECO:0007669"/>
    <property type="project" value="UniProtKB-KW"/>
</dbReference>
<keyword evidence="3" id="KW-0067">ATP-binding</keyword>
<dbReference type="InterPro" id="IPR011761">
    <property type="entry name" value="ATP-grasp"/>
</dbReference>
<dbReference type="Gene3D" id="3.30.470.20">
    <property type="entry name" value="ATP-grasp fold, B domain"/>
    <property type="match status" value="1"/>
</dbReference>
<protein>
    <recommendedName>
        <fullName evidence="4">ATP-grasp domain-containing protein</fullName>
    </recommendedName>
</protein>
<dbReference type="InterPro" id="IPR041472">
    <property type="entry name" value="BL00235/CARNS1_N"/>
</dbReference>
<dbReference type="InterPro" id="IPR052032">
    <property type="entry name" value="ATP-dep_AA_Ligase"/>
</dbReference>
<dbReference type="Pfam" id="PF18130">
    <property type="entry name" value="ATPgrasp_N"/>
    <property type="match status" value="1"/>
</dbReference>
<evidence type="ECO:0000259" key="4">
    <source>
        <dbReference type="PROSITE" id="PS50975"/>
    </source>
</evidence>
<accession>A0A382FSZ4</accession>
<evidence type="ECO:0000256" key="1">
    <source>
        <dbReference type="ARBA" id="ARBA00022598"/>
    </source>
</evidence>
<dbReference type="Pfam" id="PF13535">
    <property type="entry name" value="ATP-grasp_4"/>
    <property type="match status" value="1"/>
</dbReference>
<feature type="non-terminal residue" evidence="5">
    <location>
        <position position="1"/>
    </location>
</feature>
<sequence length="238" mass="26279">VFLAQIDRLKGLDRCQDVPYTFVSTTGILMELSMKTHLLTDKRLMLLMPESTYRAESFLKAAQELGLEAVVASDRCHMLADYWHVPLALKFRYPDQAVQDIIDYAKANSVQAIIPVDDKTTVIAAKACEALSLPHNAPEAAEAALNKRRMRELLMASDVPCPDFEVFEMSADPVQISNTIAYPCVLKPLLLSASQGVIRADTPAQFIAAFNRICRILQSLQLSPVAEPDAGKILAEAF</sequence>
<feature type="domain" description="ATP-grasp" evidence="4">
    <location>
        <begin position="151"/>
        <end position="202"/>
    </location>
</feature>
<organism evidence="5">
    <name type="scientific">marine metagenome</name>
    <dbReference type="NCBI Taxonomy" id="408172"/>
    <lineage>
        <taxon>unclassified sequences</taxon>
        <taxon>metagenomes</taxon>
        <taxon>ecological metagenomes</taxon>
    </lineage>
</organism>
<dbReference type="EMBL" id="UINC01051213">
    <property type="protein sequence ID" value="SVB65091.1"/>
    <property type="molecule type" value="Genomic_DNA"/>
</dbReference>
<dbReference type="PANTHER" id="PTHR43585">
    <property type="entry name" value="FUMIPYRROLE BIOSYNTHESIS PROTEIN C"/>
    <property type="match status" value="1"/>
</dbReference>
<proteinExistence type="predicted"/>
<evidence type="ECO:0000256" key="2">
    <source>
        <dbReference type="ARBA" id="ARBA00022741"/>
    </source>
</evidence>
<dbReference type="GO" id="GO:0046872">
    <property type="term" value="F:metal ion binding"/>
    <property type="evidence" value="ECO:0007669"/>
    <property type="project" value="InterPro"/>
</dbReference>
<evidence type="ECO:0000313" key="5">
    <source>
        <dbReference type="EMBL" id="SVB65091.1"/>
    </source>
</evidence>
<reference evidence="5" key="1">
    <citation type="submission" date="2018-05" db="EMBL/GenBank/DDBJ databases">
        <authorList>
            <person name="Lanie J.A."/>
            <person name="Ng W.-L."/>
            <person name="Kazmierczak K.M."/>
            <person name="Andrzejewski T.M."/>
            <person name="Davidsen T.M."/>
            <person name="Wayne K.J."/>
            <person name="Tettelin H."/>
            <person name="Glass J.I."/>
            <person name="Rusch D."/>
            <person name="Podicherti R."/>
            <person name="Tsui H.-C.T."/>
            <person name="Winkler M.E."/>
        </authorList>
    </citation>
    <scope>NUCLEOTIDE SEQUENCE</scope>
</reference>
<dbReference type="AlphaFoldDB" id="A0A382FSZ4"/>
<keyword evidence="2" id="KW-0547">Nucleotide-binding</keyword>
<dbReference type="PANTHER" id="PTHR43585:SF2">
    <property type="entry name" value="ATP-GRASP ENZYME FSQD"/>
    <property type="match status" value="1"/>
</dbReference>
<dbReference type="GO" id="GO:0005524">
    <property type="term" value="F:ATP binding"/>
    <property type="evidence" value="ECO:0007669"/>
    <property type="project" value="UniProtKB-KW"/>
</dbReference>
<dbReference type="PROSITE" id="PS50975">
    <property type="entry name" value="ATP_GRASP"/>
    <property type="match status" value="1"/>
</dbReference>
<gene>
    <name evidence="5" type="ORF">METZ01_LOCUS217945</name>
</gene>
<dbReference type="SUPFAM" id="SSF56059">
    <property type="entry name" value="Glutathione synthetase ATP-binding domain-like"/>
    <property type="match status" value="1"/>
</dbReference>
<feature type="non-terminal residue" evidence="5">
    <location>
        <position position="238"/>
    </location>
</feature>
<dbReference type="Gene3D" id="3.40.50.20">
    <property type="match status" value="1"/>
</dbReference>
<evidence type="ECO:0000256" key="3">
    <source>
        <dbReference type="ARBA" id="ARBA00022840"/>
    </source>
</evidence>
<keyword evidence="1" id="KW-0436">Ligase</keyword>